<evidence type="ECO:0000259" key="2">
    <source>
        <dbReference type="PROSITE" id="PS51084"/>
    </source>
</evidence>
<dbReference type="InterPro" id="IPR019808">
    <property type="entry name" value="Histidine_triad_CS"/>
</dbReference>
<gene>
    <name evidence="3" type="ORF">ACFQZM_19065</name>
</gene>
<feature type="short sequence motif" description="Histidine triad motif" evidence="1">
    <location>
        <begin position="98"/>
        <end position="102"/>
    </location>
</feature>
<dbReference type="Gene3D" id="3.30.428.10">
    <property type="entry name" value="HIT-like"/>
    <property type="match status" value="1"/>
</dbReference>
<reference evidence="4" key="1">
    <citation type="journal article" date="2019" name="Int. J. Syst. Evol. Microbiol.">
        <title>The Global Catalogue of Microorganisms (GCM) 10K type strain sequencing project: providing services to taxonomists for standard genome sequencing and annotation.</title>
        <authorList>
            <consortium name="The Broad Institute Genomics Platform"/>
            <consortium name="The Broad Institute Genome Sequencing Center for Infectious Disease"/>
            <person name="Wu L."/>
            <person name="Ma J."/>
        </authorList>
    </citation>
    <scope>NUCLEOTIDE SEQUENCE [LARGE SCALE GENOMIC DNA]</scope>
    <source>
        <strain evidence="4">JCM 9371</strain>
    </source>
</reference>
<dbReference type="InterPro" id="IPR011146">
    <property type="entry name" value="HIT-like"/>
</dbReference>
<sequence length="114" mass="11909">MTDCLFCGIVAGDVPAKIVREGARTVAFRDINPQAPTHVLVIPKDHHPTAAALAAADPELLAEVIGEAHRVAEGEGVAGTGYRLVFNTGDQAGQTVHHVHVHVLGGRGLNWPPG</sequence>
<evidence type="ECO:0000313" key="3">
    <source>
        <dbReference type="EMBL" id="MFD0686609.1"/>
    </source>
</evidence>
<feature type="domain" description="HIT" evidence="2">
    <location>
        <begin position="5"/>
        <end position="114"/>
    </location>
</feature>
<keyword evidence="4" id="KW-1185">Reference proteome</keyword>
<comment type="caution">
    <text evidence="3">The sequence shown here is derived from an EMBL/GenBank/DDBJ whole genome shotgun (WGS) entry which is preliminary data.</text>
</comment>
<dbReference type="InterPro" id="IPR001310">
    <property type="entry name" value="Histidine_triad_HIT"/>
</dbReference>
<dbReference type="PROSITE" id="PS00892">
    <property type="entry name" value="HIT_1"/>
    <property type="match status" value="1"/>
</dbReference>
<dbReference type="Proteomes" id="UP001597063">
    <property type="component" value="Unassembled WGS sequence"/>
</dbReference>
<dbReference type="Pfam" id="PF01230">
    <property type="entry name" value="HIT"/>
    <property type="match status" value="1"/>
</dbReference>
<dbReference type="EMBL" id="JBHTGP010000011">
    <property type="protein sequence ID" value="MFD0686609.1"/>
    <property type="molecule type" value="Genomic_DNA"/>
</dbReference>
<dbReference type="PROSITE" id="PS51084">
    <property type="entry name" value="HIT_2"/>
    <property type="match status" value="1"/>
</dbReference>
<evidence type="ECO:0000313" key="4">
    <source>
        <dbReference type="Proteomes" id="UP001597063"/>
    </source>
</evidence>
<evidence type="ECO:0000256" key="1">
    <source>
        <dbReference type="PROSITE-ProRule" id="PRU00464"/>
    </source>
</evidence>
<dbReference type="SUPFAM" id="SSF54197">
    <property type="entry name" value="HIT-like"/>
    <property type="match status" value="1"/>
</dbReference>
<organism evidence="3 4">
    <name type="scientific">Actinomadura fibrosa</name>
    <dbReference type="NCBI Taxonomy" id="111802"/>
    <lineage>
        <taxon>Bacteria</taxon>
        <taxon>Bacillati</taxon>
        <taxon>Actinomycetota</taxon>
        <taxon>Actinomycetes</taxon>
        <taxon>Streptosporangiales</taxon>
        <taxon>Thermomonosporaceae</taxon>
        <taxon>Actinomadura</taxon>
    </lineage>
</organism>
<dbReference type="PRINTS" id="PR00332">
    <property type="entry name" value="HISTRIAD"/>
</dbReference>
<protein>
    <submittedName>
        <fullName evidence="3">HIT domain-containing protein</fullName>
    </submittedName>
</protein>
<dbReference type="PANTHER" id="PTHR23089">
    <property type="entry name" value="HISTIDINE TRIAD HIT PROTEIN"/>
    <property type="match status" value="1"/>
</dbReference>
<dbReference type="InterPro" id="IPR036265">
    <property type="entry name" value="HIT-like_sf"/>
</dbReference>
<name>A0ABW2XKL4_9ACTN</name>
<dbReference type="RefSeq" id="WP_131755779.1">
    <property type="nucleotide sequence ID" value="NZ_CAACUY010000008.1"/>
</dbReference>
<accession>A0ABW2XKL4</accession>
<proteinExistence type="predicted"/>